<dbReference type="EMBL" id="CP036349">
    <property type="protein sequence ID" value="QDV73873.1"/>
    <property type="molecule type" value="Genomic_DNA"/>
</dbReference>
<keyword evidence="3" id="KW-1185">Reference proteome</keyword>
<dbReference type="KEGG" id="bmei:Spa11_20720"/>
<protein>
    <recommendedName>
        <fullName evidence="4">Carboxypeptidase regulatory-like domain-containing protein</fullName>
    </recommendedName>
</protein>
<name>A0A518K7V1_9BACT</name>
<evidence type="ECO:0000313" key="2">
    <source>
        <dbReference type="EMBL" id="QDV73873.1"/>
    </source>
</evidence>
<gene>
    <name evidence="2" type="ORF">Spa11_20720</name>
</gene>
<accession>A0A518K7V1</accession>
<evidence type="ECO:0000256" key="1">
    <source>
        <dbReference type="SAM" id="MobiDB-lite"/>
    </source>
</evidence>
<reference evidence="2 3" key="1">
    <citation type="submission" date="2019-02" db="EMBL/GenBank/DDBJ databases">
        <title>Deep-cultivation of Planctomycetes and their phenomic and genomic characterization uncovers novel biology.</title>
        <authorList>
            <person name="Wiegand S."/>
            <person name="Jogler M."/>
            <person name="Boedeker C."/>
            <person name="Pinto D."/>
            <person name="Vollmers J."/>
            <person name="Rivas-Marin E."/>
            <person name="Kohn T."/>
            <person name="Peeters S.H."/>
            <person name="Heuer A."/>
            <person name="Rast P."/>
            <person name="Oberbeckmann S."/>
            <person name="Bunk B."/>
            <person name="Jeske O."/>
            <person name="Meyerdierks A."/>
            <person name="Storesund J.E."/>
            <person name="Kallscheuer N."/>
            <person name="Luecker S."/>
            <person name="Lage O.M."/>
            <person name="Pohl T."/>
            <person name="Merkel B.J."/>
            <person name="Hornburger P."/>
            <person name="Mueller R.-W."/>
            <person name="Bruemmer F."/>
            <person name="Labrenz M."/>
            <person name="Spormann A.M."/>
            <person name="Op den Camp H."/>
            <person name="Overmann J."/>
            <person name="Amann R."/>
            <person name="Jetten M.S.M."/>
            <person name="Mascher T."/>
            <person name="Medema M.H."/>
            <person name="Devos D.P."/>
            <person name="Kaster A.-K."/>
            <person name="Ovreas L."/>
            <person name="Rohde M."/>
            <person name="Galperin M.Y."/>
            <person name="Jogler C."/>
        </authorList>
    </citation>
    <scope>NUCLEOTIDE SEQUENCE [LARGE SCALE GENOMIC DNA]</scope>
    <source>
        <strain evidence="2 3">Spa11</strain>
    </source>
</reference>
<evidence type="ECO:0000313" key="3">
    <source>
        <dbReference type="Proteomes" id="UP000316426"/>
    </source>
</evidence>
<dbReference type="AlphaFoldDB" id="A0A518K7V1"/>
<evidence type="ECO:0008006" key="4">
    <source>
        <dbReference type="Google" id="ProtNLM"/>
    </source>
</evidence>
<dbReference type="RefSeq" id="WP_145111620.1">
    <property type="nucleotide sequence ID" value="NZ_CP036349.1"/>
</dbReference>
<proteinExistence type="predicted"/>
<organism evidence="2 3">
    <name type="scientific">Botrimarina mediterranea</name>
    <dbReference type="NCBI Taxonomy" id="2528022"/>
    <lineage>
        <taxon>Bacteria</taxon>
        <taxon>Pseudomonadati</taxon>
        <taxon>Planctomycetota</taxon>
        <taxon>Planctomycetia</taxon>
        <taxon>Pirellulales</taxon>
        <taxon>Lacipirellulaceae</taxon>
        <taxon>Botrimarina</taxon>
    </lineage>
</organism>
<dbReference type="Proteomes" id="UP000316426">
    <property type="component" value="Chromosome"/>
</dbReference>
<feature type="region of interest" description="Disordered" evidence="1">
    <location>
        <begin position="99"/>
        <end position="141"/>
    </location>
</feature>
<sequence>MLTSLGNGRRTYATHGVVVACSIAVLAAGCGPSTADLAGKVTIDGKPLPDDAKGTLYFAPTNPDAGKAVASAIEGSAYQASGVPSGEISVSFEITQDVGPKKVSQRTGAEYQETKSLVPPSAAGGLRIDVTGDNANQDFDL</sequence>